<dbReference type="Proteomes" id="UP001177140">
    <property type="component" value="Unassembled WGS sequence"/>
</dbReference>
<evidence type="ECO:0000313" key="2">
    <source>
        <dbReference type="Proteomes" id="UP001177140"/>
    </source>
</evidence>
<dbReference type="EMBL" id="JAJJMA010195268">
    <property type="protein sequence ID" value="MCL7038899.1"/>
    <property type="molecule type" value="Genomic_DNA"/>
</dbReference>
<organism evidence="1 2">
    <name type="scientific">Papaver nudicaule</name>
    <name type="common">Iceland poppy</name>
    <dbReference type="NCBI Taxonomy" id="74823"/>
    <lineage>
        <taxon>Eukaryota</taxon>
        <taxon>Viridiplantae</taxon>
        <taxon>Streptophyta</taxon>
        <taxon>Embryophyta</taxon>
        <taxon>Tracheophyta</taxon>
        <taxon>Spermatophyta</taxon>
        <taxon>Magnoliopsida</taxon>
        <taxon>Ranunculales</taxon>
        <taxon>Papaveraceae</taxon>
        <taxon>Papaveroideae</taxon>
        <taxon>Papaver</taxon>
    </lineage>
</organism>
<comment type="caution">
    <text evidence="1">The sequence shown here is derived from an EMBL/GenBank/DDBJ whole genome shotgun (WGS) entry which is preliminary data.</text>
</comment>
<proteinExistence type="predicted"/>
<dbReference type="AlphaFoldDB" id="A0AA41VCV9"/>
<evidence type="ECO:0000313" key="1">
    <source>
        <dbReference type="EMBL" id="MCL7038899.1"/>
    </source>
</evidence>
<name>A0AA41VCV9_PAPNU</name>
<keyword evidence="2" id="KW-1185">Reference proteome</keyword>
<reference evidence="1" key="1">
    <citation type="submission" date="2022-03" db="EMBL/GenBank/DDBJ databases">
        <title>A functionally conserved STORR gene fusion in Papaver species that diverged 16.8 million years ago.</title>
        <authorList>
            <person name="Catania T."/>
        </authorList>
    </citation>
    <scope>NUCLEOTIDE SEQUENCE</scope>
    <source>
        <strain evidence="1">S-191538</strain>
    </source>
</reference>
<gene>
    <name evidence="1" type="ORF">MKW94_000531</name>
</gene>
<sequence length="136" mass="16142">MYRELRHRSFDVDENKLDKLEDIFEMAVKEMDFRGIFALGITNFLINRVYKFDAAEIYIEIIAPFALKKEQVLFEDVNKLQYLDLELGNSCRKLVYVNVTQRNSPKTASRTFREYFYPPQGSYENYSSLEKIIASR</sequence>
<accession>A0AA41VCV9</accession>
<protein>
    <submittedName>
        <fullName evidence="1">Uncharacterized protein</fullName>
    </submittedName>
</protein>